<feature type="region of interest" description="Disordered" evidence="7">
    <location>
        <begin position="1"/>
        <end position="30"/>
    </location>
</feature>
<evidence type="ECO:0000256" key="4">
    <source>
        <dbReference type="ARBA" id="ARBA00024363"/>
    </source>
</evidence>
<organism evidence="9 10">
    <name type="scientific">Macrolepiota fuliginosa MF-IS2</name>
    <dbReference type="NCBI Taxonomy" id="1400762"/>
    <lineage>
        <taxon>Eukaryota</taxon>
        <taxon>Fungi</taxon>
        <taxon>Dikarya</taxon>
        <taxon>Basidiomycota</taxon>
        <taxon>Agaricomycotina</taxon>
        <taxon>Agaricomycetes</taxon>
        <taxon>Agaricomycetidae</taxon>
        <taxon>Agaricales</taxon>
        <taxon>Agaricineae</taxon>
        <taxon>Agaricaceae</taxon>
        <taxon>Macrolepiota</taxon>
    </lineage>
</organism>
<comment type="subunit">
    <text evidence="1">Homodimer.</text>
</comment>
<evidence type="ECO:0000256" key="1">
    <source>
        <dbReference type="ARBA" id="ARBA00011738"/>
    </source>
</evidence>
<evidence type="ECO:0000259" key="8">
    <source>
        <dbReference type="Pfam" id="PF00005"/>
    </source>
</evidence>
<dbReference type="SUPFAM" id="SSF52540">
    <property type="entry name" value="P-loop containing nucleoside triphosphate hydrolases"/>
    <property type="match status" value="1"/>
</dbReference>
<dbReference type="GO" id="GO:0005743">
    <property type="term" value="C:mitochondrial inner membrane"/>
    <property type="evidence" value="ECO:0007669"/>
    <property type="project" value="TreeGrafter"/>
</dbReference>
<evidence type="ECO:0000313" key="9">
    <source>
        <dbReference type="EMBL" id="KAF9453130.1"/>
    </source>
</evidence>
<dbReference type="Gene3D" id="3.40.50.300">
    <property type="entry name" value="P-loop containing nucleotide triphosphate hydrolases"/>
    <property type="match status" value="1"/>
</dbReference>
<evidence type="ECO:0000256" key="5">
    <source>
        <dbReference type="ARBA" id="ARBA00039906"/>
    </source>
</evidence>
<dbReference type="Proteomes" id="UP000807342">
    <property type="component" value="Unassembled WGS sequence"/>
</dbReference>
<reference evidence="9" key="1">
    <citation type="submission" date="2020-11" db="EMBL/GenBank/DDBJ databases">
        <authorList>
            <consortium name="DOE Joint Genome Institute"/>
            <person name="Ahrendt S."/>
            <person name="Riley R."/>
            <person name="Andreopoulos W."/>
            <person name="Labutti K."/>
            <person name="Pangilinan J."/>
            <person name="Ruiz-Duenas F.J."/>
            <person name="Barrasa J.M."/>
            <person name="Sanchez-Garcia M."/>
            <person name="Camarero S."/>
            <person name="Miyauchi S."/>
            <person name="Serrano A."/>
            <person name="Linde D."/>
            <person name="Babiker R."/>
            <person name="Drula E."/>
            <person name="Ayuso-Fernandez I."/>
            <person name="Pacheco R."/>
            <person name="Padilla G."/>
            <person name="Ferreira P."/>
            <person name="Barriuso J."/>
            <person name="Kellner H."/>
            <person name="Castanera R."/>
            <person name="Alfaro M."/>
            <person name="Ramirez L."/>
            <person name="Pisabarro A.G."/>
            <person name="Kuo A."/>
            <person name="Tritt A."/>
            <person name="Lipzen A."/>
            <person name="He G."/>
            <person name="Yan M."/>
            <person name="Ng V."/>
            <person name="Cullen D."/>
            <person name="Martin F."/>
            <person name="Rosso M.-N."/>
            <person name="Henrissat B."/>
            <person name="Hibbett D."/>
            <person name="Martinez A.T."/>
            <person name="Grigoriev I.V."/>
        </authorList>
    </citation>
    <scope>NUCLEOTIDE SEQUENCE</scope>
    <source>
        <strain evidence="9">MF-IS2</strain>
    </source>
</reference>
<keyword evidence="10" id="KW-1185">Reference proteome</keyword>
<evidence type="ECO:0000256" key="3">
    <source>
        <dbReference type="ARBA" id="ARBA00022967"/>
    </source>
</evidence>
<name>A0A9P6C8P6_9AGAR</name>
<protein>
    <recommendedName>
        <fullName evidence="5">Iron-sulfur clusters transporter ATM1, mitochondrial</fullName>
    </recommendedName>
    <alternativeName>
        <fullName evidence="6">Iron-sulfur clusters transporter atm1, mitochondrial</fullName>
    </alternativeName>
</protein>
<dbReference type="GO" id="GO:0042626">
    <property type="term" value="F:ATPase-coupled transmembrane transporter activity"/>
    <property type="evidence" value="ECO:0007669"/>
    <property type="project" value="TreeGrafter"/>
</dbReference>
<dbReference type="InterPro" id="IPR039421">
    <property type="entry name" value="Type_1_exporter"/>
</dbReference>
<evidence type="ECO:0000256" key="7">
    <source>
        <dbReference type="SAM" id="MobiDB-lite"/>
    </source>
</evidence>
<dbReference type="GO" id="GO:0006879">
    <property type="term" value="P:intracellular iron ion homeostasis"/>
    <property type="evidence" value="ECO:0007669"/>
    <property type="project" value="TreeGrafter"/>
</dbReference>
<sequence length="176" mass="18985">MKNTKLPNTTNASGLTNPKKTCPALSPSCSPPSTAAAPGTIRFENISFRYHPSHPMFQNLNFEIPLGKCMVIIGPSGCGKFTFPRPLIRPYTPYSGKIYVNDQGYGCFVAQSSMISDVSIGCAYEIRAPQITTYASSAGRSLHEDKRVYSAPSAHEYGCRCDTHVGLGAFRGTGHA</sequence>
<evidence type="ECO:0000256" key="2">
    <source>
        <dbReference type="ARBA" id="ARBA00022448"/>
    </source>
</evidence>
<evidence type="ECO:0000313" key="10">
    <source>
        <dbReference type="Proteomes" id="UP000807342"/>
    </source>
</evidence>
<dbReference type="EMBL" id="MU151064">
    <property type="protein sequence ID" value="KAF9453130.1"/>
    <property type="molecule type" value="Genomic_DNA"/>
</dbReference>
<accession>A0A9P6C8P6</accession>
<dbReference type="InterPro" id="IPR003439">
    <property type="entry name" value="ABC_transporter-like_ATP-bd"/>
</dbReference>
<comment type="similarity">
    <text evidence="4">Belongs to the ABC transporter superfamily. ABCB family. Heavy Metal importer (TC 3.A.1.210) subfamily.</text>
</comment>
<keyword evidence="2" id="KW-0813">Transport</keyword>
<dbReference type="GO" id="GO:0005524">
    <property type="term" value="F:ATP binding"/>
    <property type="evidence" value="ECO:0007669"/>
    <property type="project" value="InterPro"/>
</dbReference>
<proteinExistence type="inferred from homology"/>
<feature type="compositionally biased region" description="Low complexity" evidence="7">
    <location>
        <begin position="21"/>
        <end position="30"/>
    </location>
</feature>
<dbReference type="PANTHER" id="PTHR24221">
    <property type="entry name" value="ATP-BINDING CASSETTE SUB-FAMILY B"/>
    <property type="match status" value="1"/>
</dbReference>
<evidence type="ECO:0000256" key="6">
    <source>
        <dbReference type="ARBA" id="ARBA00040792"/>
    </source>
</evidence>
<comment type="caution">
    <text evidence="9">The sequence shown here is derived from an EMBL/GenBank/DDBJ whole genome shotgun (WGS) entry which is preliminary data.</text>
</comment>
<dbReference type="OrthoDB" id="4203734at2759"/>
<dbReference type="Pfam" id="PF00005">
    <property type="entry name" value="ABC_tran"/>
    <property type="match status" value="1"/>
</dbReference>
<feature type="compositionally biased region" description="Polar residues" evidence="7">
    <location>
        <begin position="1"/>
        <end position="19"/>
    </location>
</feature>
<dbReference type="PANTHER" id="PTHR24221:SF402">
    <property type="entry name" value="IRON-SULFUR CLUSTERS TRANSPORTER ABCB7, MITOCHONDRIAL"/>
    <property type="match status" value="1"/>
</dbReference>
<dbReference type="GO" id="GO:0016887">
    <property type="term" value="F:ATP hydrolysis activity"/>
    <property type="evidence" value="ECO:0007669"/>
    <property type="project" value="InterPro"/>
</dbReference>
<dbReference type="AlphaFoldDB" id="A0A9P6C8P6"/>
<dbReference type="InterPro" id="IPR027417">
    <property type="entry name" value="P-loop_NTPase"/>
</dbReference>
<gene>
    <name evidence="9" type="ORF">P691DRAFT_782065</name>
</gene>
<keyword evidence="3" id="KW-1278">Translocase</keyword>
<feature type="domain" description="ABC transporter" evidence="8">
    <location>
        <begin position="58"/>
        <end position="103"/>
    </location>
</feature>